<evidence type="ECO:0000256" key="7">
    <source>
        <dbReference type="ARBA" id="ARBA00022490"/>
    </source>
</evidence>
<dbReference type="SMART" id="SM00387">
    <property type="entry name" value="HATPase_c"/>
    <property type="match status" value="1"/>
</dbReference>
<dbReference type="Gene3D" id="3.30.565.10">
    <property type="entry name" value="Histidine kinase-like ATPase, C-terminal domain"/>
    <property type="match status" value="1"/>
</dbReference>
<dbReference type="RefSeq" id="WP_315623891.1">
    <property type="nucleotide sequence ID" value="NZ_JAUHMF010000001.1"/>
</dbReference>
<accession>A0ABU3NK58</accession>
<dbReference type="SUPFAM" id="SSF55874">
    <property type="entry name" value="ATPase domain of HSP90 chaperone/DNA topoisomerase II/histidine kinase"/>
    <property type="match status" value="1"/>
</dbReference>
<dbReference type="InterPro" id="IPR005467">
    <property type="entry name" value="His_kinase_dom"/>
</dbReference>
<keyword evidence="8" id="KW-0808">Transferase</keyword>
<dbReference type="InterPro" id="IPR004358">
    <property type="entry name" value="Sig_transdc_His_kin-like_C"/>
</dbReference>
<protein>
    <recommendedName>
        <fullName evidence="5">Oxygen sensor histidine kinase NreB</fullName>
        <ecNumber evidence="4">2.7.13.3</ecNumber>
    </recommendedName>
    <alternativeName>
        <fullName evidence="15">Nitrogen regulation protein B</fullName>
    </alternativeName>
</protein>
<evidence type="ECO:0000256" key="12">
    <source>
        <dbReference type="ARBA" id="ARBA00023012"/>
    </source>
</evidence>
<dbReference type="PROSITE" id="PS50109">
    <property type="entry name" value="HIS_KIN"/>
    <property type="match status" value="1"/>
</dbReference>
<keyword evidence="6" id="KW-0004">4Fe-4S</keyword>
<dbReference type="InterPro" id="IPR050482">
    <property type="entry name" value="Sensor_HK_TwoCompSys"/>
</dbReference>
<organism evidence="18 19">
    <name type="scientific">Thermanaerothrix solaris</name>
    <dbReference type="NCBI Taxonomy" id="3058434"/>
    <lineage>
        <taxon>Bacteria</taxon>
        <taxon>Bacillati</taxon>
        <taxon>Chloroflexota</taxon>
        <taxon>Anaerolineae</taxon>
        <taxon>Anaerolineales</taxon>
        <taxon>Anaerolineaceae</taxon>
        <taxon>Thermanaerothrix</taxon>
    </lineage>
</organism>
<dbReference type="GO" id="GO:0016301">
    <property type="term" value="F:kinase activity"/>
    <property type="evidence" value="ECO:0007669"/>
    <property type="project" value="UniProtKB-KW"/>
</dbReference>
<evidence type="ECO:0000259" key="17">
    <source>
        <dbReference type="PROSITE" id="PS50109"/>
    </source>
</evidence>
<keyword evidence="12" id="KW-0902">Two-component regulatory system</keyword>
<dbReference type="EC" id="2.7.13.3" evidence="4"/>
<comment type="cofactor">
    <cofactor evidence="2">
        <name>[4Fe-4S] cluster</name>
        <dbReference type="ChEBI" id="CHEBI:49883"/>
    </cofactor>
</comment>
<evidence type="ECO:0000256" key="3">
    <source>
        <dbReference type="ARBA" id="ARBA00004496"/>
    </source>
</evidence>
<keyword evidence="19" id="KW-1185">Reference proteome</keyword>
<dbReference type="InterPro" id="IPR036890">
    <property type="entry name" value="HATPase_C_sf"/>
</dbReference>
<keyword evidence="11" id="KW-0408">Iron</keyword>
<dbReference type="Pfam" id="PF07730">
    <property type="entry name" value="HisKA_3"/>
    <property type="match status" value="1"/>
</dbReference>
<evidence type="ECO:0000256" key="14">
    <source>
        <dbReference type="ARBA" id="ARBA00024827"/>
    </source>
</evidence>
<reference evidence="18 19" key="1">
    <citation type="submission" date="2023-07" db="EMBL/GenBank/DDBJ databases">
        <title>Novel species of Thermanaerothrix with wide hydrolytic capabilities.</title>
        <authorList>
            <person name="Zayulina K.S."/>
            <person name="Podosokorskaya O.A."/>
            <person name="Elcheninov A.G."/>
        </authorList>
    </citation>
    <scope>NUCLEOTIDE SEQUENCE [LARGE SCALE GENOMIC DNA]</scope>
    <source>
        <strain evidence="18 19">4228-RoL</strain>
    </source>
</reference>
<keyword evidence="16" id="KW-0175">Coiled coil</keyword>
<evidence type="ECO:0000313" key="19">
    <source>
        <dbReference type="Proteomes" id="UP001254165"/>
    </source>
</evidence>
<dbReference type="PANTHER" id="PTHR24421:SF55">
    <property type="entry name" value="SENSOR HISTIDINE KINASE YDFH"/>
    <property type="match status" value="1"/>
</dbReference>
<dbReference type="EMBL" id="JAUHMF010000001">
    <property type="protein sequence ID" value="MDT8897238.1"/>
    <property type="molecule type" value="Genomic_DNA"/>
</dbReference>
<evidence type="ECO:0000256" key="16">
    <source>
        <dbReference type="SAM" id="Coils"/>
    </source>
</evidence>
<comment type="catalytic activity">
    <reaction evidence="1">
        <text>ATP + protein L-histidine = ADP + protein N-phospho-L-histidine.</text>
        <dbReference type="EC" id="2.7.13.3"/>
    </reaction>
</comment>
<keyword evidence="10 18" id="KW-0418">Kinase</keyword>
<evidence type="ECO:0000256" key="1">
    <source>
        <dbReference type="ARBA" id="ARBA00000085"/>
    </source>
</evidence>
<feature type="domain" description="Histidine kinase" evidence="17">
    <location>
        <begin position="257"/>
        <end position="350"/>
    </location>
</feature>
<evidence type="ECO:0000256" key="2">
    <source>
        <dbReference type="ARBA" id="ARBA00001966"/>
    </source>
</evidence>
<proteinExistence type="predicted"/>
<evidence type="ECO:0000256" key="6">
    <source>
        <dbReference type="ARBA" id="ARBA00022485"/>
    </source>
</evidence>
<dbReference type="PRINTS" id="PR00344">
    <property type="entry name" value="BCTRLSENSOR"/>
</dbReference>
<comment type="caution">
    <text evidence="18">The sequence shown here is derived from an EMBL/GenBank/DDBJ whole genome shotgun (WGS) entry which is preliminary data.</text>
</comment>
<evidence type="ECO:0000256" key="10">
    <source>
        <dbReference type="ARBA" id="ARBA00022777"/>
    </source>
</evidence>
<dbReference type="Proteomes" id="UP001254165">
    <property type="component" value="Unassembled WGS sequence"/>
</dbReference>
<comment type="function">
    <text evidence="14">Member of the two-component regulatory system NreB/NreC involved in the control of dissimilatory nitrate/nitrite reduction in response to oxygen. NreB functions as a direct oxygen sensor histidine kinase which is autophosphorylated, in the absence of oxygen, probably at the conserved histidine residue, and transfers its phosphate group probably to a conserved aspartate residue of NreC. NreB/NreC activates the expression of the nitrate (narGHJI) and nitrite (nir) reductase operons, as well as the putative nitrate transporter gene narT.</text>
</comment>
<dbReference type="CDD" id="cd16917">
    <property type="entry name" value="HATPase_UhpB-NarQ-NarX-like"/>
    <property type="match status" value="1"/>
</dbReference>
<evidence type="ECO:0000256" key="15">
    <source>
        <dbReference type="ARBA" id="ARBA00030800"/>
    </source>
</evidence>
<dbReference type="Gene3D" id="1.20.5.1930">
    <property type="match status" value="1"/>
</dbReference>
<evidence type="ECO:0000256" key="5">
    <source>
        <dbReference type="ARBA" id="ARBA00017322"/>
    </source>
</evidence>
<keyword evidence="7" id="KW-0963">Cytoplasm</keyword>
<dbReference type="InterPro" id="IPR003594">
    <property type="entry name" value="HATPase_dom"/>
</dbReference>
<evidence type="ECO:0000313" key="18">
    <source>
        <dbReference type="EMBL" id="MDT8897238.1"/>
    </source>
</evidence>
<evidence type="ECO:0000256" key="8">
    <source>
        <dbReference type="ARBA" id="ARBA00022679"/>
    </source>
</evidence>
<evidence type="ECO:0000256" key="13">
    <source>
        <dbReference type="ARBA" id="ARBA00023014"/>
    </source>
</evidence>
<name>A0ABU3NK58_9CHLR</name>
<comment type="subcellular location">
    <subcellularLocation>
        <location evidence="3">Cytoplasm</location>
    </subcellularLocation>
</comment>
<evidence type="ECO:0000256" key="9">
    <source>
        <dbReference type="ARBA" id="ARBA00022723"/>
    </source>
</evidence>
<keyword evidence="9" id="KW-0479">Metal-binding</keyword>
<dbReference type="InterPro" id="IPR011712">
    <property type="entry name" value="Sig_transdc_His_kin_sub3_dim/P"/>
</dbReference>
<dbReference type="Pfam" id="PF02518">
    <property type="entry name" value="HATPase_c"/>
    <property type="match status" value="1"/>
</dbReference>
<evidence type="ECO:0000256" key="11">
    <source>
        <dbReference type="ARBA" id="ARBA00023004"/>
    </source>
</evidence>
<feature type="coiled-coil region" evidence="16">
    <location>
        <begin position="30"/>
        <end position="154"/>
    </location>
</feature>
<evidence type="ECO:0000256" key="4">
    <source>
        <dbReference type="ARBA" id="ARBA00012438"/>
    </source>
</evidence>
<gene>
    <name evidence="18" type="ORF">QYE77_03095</name>
</gene>
<keyword evidence="13" id="KW-0411">Iron-sulfur</keyword>
<dbReference type="PANTHER" id="PTHR24421">
    <property type="entry name" value="NITRATE/NITRITE SENSOR PROTEIN NARX-RELATED"/>
    <property type="match status" value="1"/>
</dbReference>
<sequence length="353" mass="40014">MVIQATNESNAWESFVDFVASELEASRRAYDEVTQMIERSQVELTRLTQRNANINAHLQQLHNQFESVPRSDIRVVYDSALDAQRRLLVMRSQVEKLQNDQAHLEKYINLLERVQNFLTEGSLAGGKRGGNSGMAMLEKLIDAQETERQKLSRQMHDGPAQDLSNFIVQAEIASRLFDLDPLKAREELESLKNAAMATFQKVRLFIAGLRPMMLDDLGLFITVQRYGETFSSETGAEVNVITRGAQQRFVPYAEVMIFRAIQELMNNAYRHNQDTLRKLSIEVFLEVGDQFVRVVVRDDGKGFDVHQLQESSGLGLRLIRERVEMLGGTVDIDTAPGQGCRVTLQIPLSNITL</sequence>